<comment type="caution">
    <text evidence="2">The sequence shown here is derived from an EMBL/GenBank/DDBJ whole genome shotgun (WGS) entry which is preliminary data.</text>
</comment>
<evidence type="ECO:0000259" key="1">
    <source>
        <dbReference type="PROSITE" id="PS50011"/>
    </source>
</evidence>
<dbReference type="EMBL" id="JAULSU010000005">
    <property type="protein sequence ID" value="KAK0616648.1"/>
    <property type="molecule type" value="Genomic_DNA"/>
</dbReference>
<dbReference type="InterPro" id="IPR000719">
    <property type="entry name" value="Prot_kinase_dom"/>
</dbReference>
<dbReference type="Gene3D" id="1.10.510.10">
    <property type="entry name" value="Transferase(Phosphotransferase) domain 1"/>
    <property type="match status" value="1"/>
</dbReference>
<dbReference type="Proteomes" id="UP001175000">
    <property type="component" value="Unassembled WGS sequence"/>
</dbReference>
<proteinExistence type="predicted"/>
<dbReference type="InterPro" id="IPR011009">
    <property type="entry name" value="Kinase-like_dom_sf"/>
</dbReference>
<feature type="domain" description="Protein kinase" evidence="1">
    <location>
        <begin position="201"/>
        <end position="526"/>
    </location>
</feature>
<dbReference type="SUPFAM" id="SSF56112">
    <property type="entry name" value="Protein kinase-like (PK-like)"/>
    <property type="match status" value="1"/>
</dbReference>
<evidence type="ECO:0000313" key="2">
    <source>
        <dbReference type="EMBL" id="KAK0616648.1"/>
    </source>
</evidence>
<dbReference type="InterPro" id="IPR010730">
    <property type="entry name" value="HET"/>
</dbReference>
<reference evidence="2" key="1">
    <citation type="submission" date="2023-06" db="EMBL/GenBank/DDBJ databases">
        <title>Genome-scale phylogeny and comparative genomics of the fungal order Sordariales.</title>
        <authorList>
            <consortium name="Lawrence Berkeley National Laboratory"/>
            <person name="Hensen N."/>
            <person name="Bonometti L."/>
            <person name="Westerberg I."/>
            <person name="Brannstrom I.O."/>
            <person name="Guillou S."/>
            <person name="Cros-Aarteil S."/>
            <person name="Calhoun S."/>
            <person name="Haridas S."/>
            <person name="Kuo A."/>
            <person name="Mondo S."/>
            <person name="Pangilinan J."/>
            <person name="Riley R."/>
            <person name="Labutti K."/>
            <person name="Andreopoulos B."/>
            <person name="Lipzen A."/>
            <person name="Chen C."/>
            <person name="Yanf M."/>
            <person name="Daum C."/>
            <person name="Ng V."/>
            <person name="Clum A."/>
            <person name="Steindorff A."/>
            <person name="Ohm R."/>
            <person name="Martin F."/>
            <person name="Silar P."/>
            <person name="Natvig D."/>
            <person name="Lalanne C."/>
            <person name="Gautier V."/>
            <person name="Ament-Velasquez S.L."/>
            <person name="Kruys A."/>
            <person name="Hutchinson M.I."/>
            <person name="Powell A.J."/>
            <person name="Barry K."/>
            <person name="Miller A.N."/>
            <person name="Grigoriev I.V."/>
            <person name="Debuchy R."/>
            <person name="Gladieux P."/>
            <person name="Thoren M.H."/>
            <person name="Johannesson H."/>
        </authorList>
    </citation>
    <scope>NUCLEOTIDE SEQUENCE</scope>
    <source>
        <strain evidence="2">CBS 606.72</strain>
    </source>
</reference>
<sequence length="1228" mass="138058">MTSETPAEALAAQIAKRIVESDKGPIEALTVQIEEDTRQNWKNEDFLPENKLEQLTQRSIVKAALEAAKIAAGDVEELVDFVCGEDIERSGRSLFLMLIMMSEEREQLSWLKRLKDDGVNDGVLPIGYYSGGSFDRQGYWLEDPNGGKPGLEAKRFPVFAMMTRSNRTLFNSEQWRFLAPVFRSDRFRFRFNMNRRLPYLSASPEPVSNGYFGEVSQAEVLAAHAPESIRDPGSDTAFMAIKKAKKGDEMIAKIFNDEADNLEKVRHRYESDYLINPIAAYERDEDKCLVFPWAHGGNLASYWENHGDEAINKDGLHWILGQFVGILSVLELLHEDNCRHGDLKPENILWFRDPAGGVRTGNLKIADLGLTTFHEKEKQTKDRIRLAQFTNALSGTFRYEPPEMDANRANRGKDEVRSRQYDIWSMGCILLELIIWLLEGYRALCRFRDLTQVLWVKEYKDYFVNSLVRTKMEELAARLRDHPDRTDLYQDLLDLVQTRLLVVECSIEYGSYPGMRETAKVSHALIRGIYEKCAADPSYLTPVRLREMAVANSVTAGSGSASSLPVPGIVVRRATGDMEPAPMDIPTLPVSLTSDHQGKSTKFDDVWVSSPDNKFAAKLFKLVPWDEVKPRVGESSSDLCPSCSTASSDRLFPATCSVSGLRNRSGSCSLCNLLLYSLDLRGVVGSDIITLRQSNGTVGIKGGPDLLSVYAESEDDLPGGFAQLGLPRLPDLASPHHFTLLKEWIRVCDEDHETCRRHKHGQKDKGDSRMPTRLIEIGDTLRLVDSASLTGPSRYAALSHCWGQLPEKDRFCTYKRNLEAHRSRIAASVDQMPRSFRDAVVVARGIGLKYLWIDSLCIVQDDAEDWENEAKRMEQVFSAAYCTIGASSAHSSAEGFLAPRAPRPCVHLRVRAPKKDGVGGTQRKRQLYICPAIDDFSRDVEDSHLSRRGWVLQERALSRRSIFYTSTQAYWECGAGVHCEALARLQNSKAAFLGDANFPESAQKYYRDGRQTLVQELYERYTSLAFSNPSDRPIAILGLQERLANVFNTPAAHGCFAAYFARGLLWRRRDSRRMTRLASPSGQRLPSWSWFSKAGAIQYLALSFTQIDWATGLDFENPFDAAPDKSHPSSQGLTGLRGLARRILMSQFDFLVYVTFDLEGEFYVSNLLCVVIGRDKENVAAGGDAKWHVLVIRPMTGGSQGRVVYERVGVASLRLEHVASDGEWVDIW</sequence>
<dbReference type="PANTHER" id="PTHR33112">
    <property type="entry name" value="DOMAIN PROTEIN, PUTATIVE-RELATED"/>
    <property type="match status" value="1"/>
</dbReference>
<dbReference type="GO" id="GO:0004672">
    <property type="term" value="F:protein kinase activity"/>
    <property type="evidence" value="ECO:0007669"/>
    <property type="project" value="InterPro"/>
</dbReference>
<dbReference type="PROSITE" id="PS50011">
    <property type="entry name" value="PROTEIN_KINASE_DOM"/>
    <property type="match status" value="1"/>
</dbReference>
<dbReference type="GO" id="GO:0005524">
    <property type="term" value="F:ATP binding"/>
    <property type="evidence" value="ECO:0007669"/>
    <property type="project" value="InterPro"/>
</dbReference>
<keyword evidence="3" id="KW-1185">Reference proteome</keyword>
<accession>A0AA39WJM8</accession>
<dbReference type="PANTHER" id="PTHR33112:SF10">
    <property type="entry name" value="TOL"/>
    <property type="match status" value="1"/>
</dbReference>
<gene>
    <name evidence="2" type="ORF">B0T14DRAFT_523559</name>
</gene>
<dbReference type="Pfam" id="PF00069">
    <property type="entry name" value="Pkinase"/>
    <property type="match status" value="1"/>
</dbReference>
<dbReference type="Pfam" id="PF06985">
    <property type="entry name" value="HET"/>
    <property type="match status" value="1"/>
</dbReference>
<evidence type="ECO:0000313" key="3">
    <source>
        <dbReference type="Proteomes" id="UP001175000"/>
    </source>
</evidence>
<protein>
    <recommendedName>
        <fullName evidence="1">Protein kinase domain-containing protein</fullName>
    </recommendedName>
</protein>
<name>A0AA39WJM8_9PEZI</name>
<dbReference type="AlphaFoldDB" id="A0AA39WJM8"/>
<organism evidence="2 3">
    <name type="scientific">Immersiella caudata</name>
    <dbReference type="NCBI Taxonomy" id="314043"/>
    <lineage>
        <taxon>Eukaryota</taxon>
        <taxon>Fungi</taxon>
        <taxon>Dikarya</taxon>
        <taxon>Ascomycota</taxon>
        <taxon>Pezizomycotina</taxon>
        <taxon>Sordariomycetes</taxon>
        <taxon>Sordariomycetidae</taxon>
        <taxon>Sordariales</taxon>
        <taxon>Lasiosphaeriaceae</taxon>
        <taxon>Immersiella</taxon>
    </lineage>
</organism>
<dbReference type="CDD" id="cd00180">
    <property type="entry name" value="PKc"/>
    <property type="match status" value="1"/>
</dbReference>
<dbReference type="SMART" id="SM00220">
    <property type="entry name" value="S_TKc"/>
    <property type="match status" value="1"/>
</dbReference>